<feature type="transmembrane region" description="Helical" evidence="1">
    <location>
        <begin position="122"/>
        <end position="155"/>
    </location>
</feature>
<organism evidence="2 3">
    <name type="scientific">Eubacterium oxidoreducens</name>
    <dbReference type="NCBI Taxonomy" id="1732"/>
    <lineage>
        <taxon>Bacteria</taxon>
        <taxon>Bacillati</taxon>
        <taxon>Bacillota</taxon>
        <taxon>Clostridia</taxon>
        <taxon>Eubacteriales</taxon>
        <taxon>Eubacteriaceae</taxon>
        <taxon>Eubacterium</taxon>
    </lineage>
</organism>
<dbReference type="InterPro" id="IPR003474">
    <property type="entry name" value="Glcn_transporter"/>
</dbReference>
<gene>
    <name evidence="2" type="ORF">SAMN02910417_01967</name>
</gene>
<proteinExistence type="predicted"/>
<keyword evidence="3" id="KW-1185">Reference proteome</keyword>
<dbReference type="GO" id="GO:0005886">
    <property type="term" value="C:plasma membrane"/>
    <property type="evidence" value="ECO:0007669"/>
    <property type="project" value="TreeGrafter"/>
</dbReference>
<feature type="transmembrane region" description="Helical" evidence="1">
    <location>
        <begin position="374"/>
        <end position="390"/>
    </location>
</feature>
<feature type="transmembrane region" description="Helical" evidence="1">
    <location>
        <begin position="346"/>
        <end position="367"/>
    </location>
</feature>
<dbReference type="PANTHER" id="PTHR30354">
    <property type="entry name" value="GNT FAMILY GLUCONATE TRANSPORTER"/>
    <property type="match status" value="1"/>
</dbReference>
<feature type="transmembrane region" description="Helical" evidence="1">
    <location>
        <begin position="67"/>
        <end position="87"/>
    </location>
</feature>
<sequence length="464" mass="48674">MAIGIIGIIVALAIFLYGAYKNVSVLYLAPLCGVIVAVTNGLNATEAFTSLFVGAVEENQATGVWEIGGLCGMITAVFPTVFLGGIFGKVLGDSGAAQSIAKTLVNKFVMKQEDKIKQARRAVLIMLIIECILTYGGVDGFVAIFATFPIAMYMAHRIDIPRRYVPAMLALSCGANSAPFVLSINNIICMSILETSPGAAPIPGFISFIVIEVGIYFICSSFVVRAIKKGEKFEWGTCQPLPEDDKVKLPNFWLSLLPLVIVFLLFAIVQNASLALVCGIASAVLLHAPYFKDHERKGFFGWSGKVLGSLNIGATNGATAIMTLCSAAGFAAVVQHTDAFNGLVGTLFGTGMAPLVMGIVLCIIVVAFTSSPPAALGIALPMVAAAYIWVEVPAVNPAALARVSAIAVSTFETLPVNGLILLTTGLAQVKIKDAYGPMFLQTVIMTLVGTVLCAIVLTVAPGLA</sequence>
<dbReference type="EMBL" id="FMXR01000014">
    <property type="protein sequence ID" value="SDB26623.1"/>
    <property type="molecule type" value="Genomic_DNA"/>
</dbReference>
<keyword evidence="1" id="KW-1133">Transmembrane helix</keyword>
<feature type="transmembrane region" description="Helical" evidence="1">
    <location>
        <begin position="205"/>
        <end position="228"/>
    </location>
</feature>
<dbReference type="Proteomes" id="UP000199228">
    <property type="component" value="Unassembled WGS sequence"/>
</dbReference>
<keyword evidence="1" id="KW-0812">Transmembrane</keyword>
<feature type="transmembrane region" description="Helical" evidence="1">
    <location>
        <begin position="28"/>
        <end position="55"/>
    </location>
</feature>
<feature type="transmembrane region" description="Helical" evidence="1">
    <location>
        <begin position="167"/>
        <end position="193"/>
    </location>
</feature>
<dbReference type="GO" id="GO:0015128">
    <property type="term" value="F:gluconate transmembrane transporter activity"/>
    <property type="evidence" value="ECO:0007669"/>
    <property type="project" value="InterPro"/>
</dbReference>
<feature type="transmembrane region" description="Helical" evidence="1">
    <location>
        <begin position="249"/>
        <end position="268"/>
    </location>
</feature>
<reference evidence="2 3" key="1">
    <citation type="submission" date="2016-10" db="EMBL/GenBank/DDBJ databases">
        <authorList>
            <person name="de Groot N.N."/>
        </authorList>
    </citation>
    <scope>NUCLEOTIDE SEQUENCE [LARGE SCALE GENOMIC DNA]</scope>
    <source>
        <strain evidence="2 3">DSM 3217</strain>
    </source>
</reference>
<dbReference type="PANTHER" id="PTHR30354:SF7">
    <property type="entry name" value="BLL7963 PROTEIN"/>
    <property type="match status" value="1"/>
</dbReference>
<accession>A0A1G6C163</accession>
<dbReference type="RefSeq" id="WP_090174184.1">
    <property type="nucleotide sequence ID" value="NZ_FMXR01000014.1"/>
</dbReference>
<dbReference type="Pfam" id="PF02447">
    <property type="entry name" value="GntP_permease"/>
    <property type="match status" value="1"/>
</dbReference>
<feature type="transmembrane region" description="Helical" evidence="1">
    <location>
        <begin position="274"/>
        <end position="291"/>
    </location>
</feature>
<protein>
    <submittedName>
        <fullName evidence="2">H+/gluconate symporter</fullName>
    </submittedName>
</protein>
<evidence type="ECO:0000313" key="2">
    <source>
        <dbReference type="EMBL" id="SDB26623.1"/>
    </source>
</evidence>
<feature type="transmembrane region" description="Helical" evidence="1">
    <location>
        <begin position="312"/>
        <end position="334"/>
    </location>
</feature>
<evidence type="ECO:0000313" key="3">
    <source>
        <dbReference type="Proteomes" id="UP000199228"/>
    </source>
</evidence>
<feature type="transmembrane region" description="Helical" evidence="1">
    <location>
        <begin position="402"/>
        <end position="427"/>
    </location>
</feature>
<keyword evidence="1" id="KW-0472">Membrane</keyword>
<evidence type="ECO:0000256" key="1">
    <source>
        <dbReference type="SAM" id="Phobius"/>
    </source>
</evidence>
<dbReference type="STRING" id="1732.SAMN02910417_01967"/>
<name>A0A1G6C163_EUBOX</name>
<dbReference type="AlphaFoldDB" id="A0A1G6C163"/>
<feature type="transmembrane region" description="Helical" evidence="1">
    <location>
        <begin position="439"/>
        <end position="460"/>
    </location>
</feature>